<organism evidence="1 2">
    <name type="scientific">Lindgomyces ingoldianus</name>
    <dbReference type="NCBI Taxonomy" id="673940"/>
    <lineage>
        <taxon>Eukaryota</taxon>
        <taxon>Fungi</taxon>
        <taxon>Dikarya</taxon>
        <taxon>Ascomycota</taxon>
        <taxon>Pezizomycotina</taxon>
        <taxon>Dothideomycetes</taxon>
        <taxon>Pleosporomycetidae</taxon>
        <taxon>Pleosporales</taxon>
        <taxon>Lindgomycetaceae</taxon>
        <taxon>Lindgomyces</taxon>
    </lineage>
</organism>
<dbReference type="EMBL" id="MU003492">
    <property type="protein sequence ID" value="KAF2478314.1"/>
    <property type="molecule type" value="Genomic_DNA"/>
</dbReference>
<proteinExistence type="predicted"/>
<name>A0ACB6RGE1_9PLEO</name>
<protein>
    <submittedName>
        <fullName evidence="1">Uncharacterized protein</fullName>
    </submittedName>
</protein>
<reference evidence="1" key="1">
    <citation type="journal article" date="2020" name="Stud. Mycol.">
        <title>101 Dothideomycetes genomes: a test case for predicting lifestyles and emergence of pathogens.</title>
        <authorList>
            <person name="Haridas S."/>
            <person name="Albert R."/>
            <person name="Binder M."/>
            <person name="Bloem J."/>
            <person name="Labutti K."/>
            <person name="Salamov A."/>
            <person name="Andreopoulos B."/>
            <person name="Baker S."/>
            <person name="Barry K."/>
            <person name="Bills G."/>
            <person name="Bluhm B."/>
            <person name="Cannon C."/>
            <person name="Castanera R."/>
            <person name="Culley D."/>
            <person name="Daum C."/>
            <person name="Ezra D."/>
            <person name="Gonzalez J."/>
            <person name="Henrissat B."/>
            <person name="Kuo A."/>
            <person name="Liang C."/>
            <person name="Lipzen A."/>
            <person name="Lutzoni F."/>
            <person name="Magnuson J."/>
            <person name="Mondo S."/>
            <person name="Nolan M."/>
            <person name="Ohm R."/>
            <person name="Pangilinan J."/>
            <person name="Park H.-J."/>
            <person name="Ramirez L."/>
            <person name="Alfaro M."/>
            <person name="Sun H."/>
            <person name="Tritt A."/>
            <person name="Yoshinaga Y."/>
            <person name="Zwiers L.-H."/>
            <person name="Turgeon B."/>
            <person name="Goodwin S."/>
            <person name="Spatafora J."/>
            <person name="Crous P."/>
            <person name="Grigoriev I."/>
        </authorList>
    </citation>
    <scope>NUCLEOTIDE SEQUENCE</scope>
    <source>
        <strain evidence="1">ATCC 200398</strain>
    </source>
</reference>
<gene>
    <name evidence="1" type="ORF">BDR25DRAFT_365479</name>
</gene>
<accession>A0ACB6RGE1</accession>
<keyword evidence="2" id="KW-1185">Reference proteome</keyword>
<dbReference type="Proteomes" id="UP000799755">
    <property type="component" value="Unassembled WGS sequence"/>
</dbReference>
<evidence type="ECO:0000313" key="2">
    <source>
        <dbReference type="Proteomes" id="UP000799755"/>
    </source>
</evidence>
<comment type="caution">
    <text evidence="1">The sequence shown here is derived from an EMBL/GenBank/DDBJ whole genome shotgun (WGS) entry which is preliminary data.</text>
</comment>
<evidence type="ECO:0000313" key="1">
    <source>
        <dbReference type="EMBL" id="KAF2478314.1"/>
    </source>
</evidence>
<sequence length="190" mass="21352">MKGRGHCLTSGVWCPKADARNEVCVLVEQQCINTKPRQRGHAAHADAASAHPCPARTGNALAPIEPSSATADQRRGVCPERARWHLVNLSASGTTLLRIDAARRTAWRIDRGSDLHPDTPARQRRYIGMRVEATVERLSQAGDHRPARSSCRRRHERTNEHDVWMVRSIQVQIRADDRADVPRQARQRAK</sequence>